<evidence type="ECO:0000313" key="3">
    <source>
        <dbReference type="Proteomes" id="UP000242415"/>
    </source>
</evidence>
<dbReference type="InterPro" id="IPR007995">
    <property type="entry name" value="DUF742"/>
</dbReference>
<reference evidence="3" key="1">
    <citation type="submission" date="2016-10" db="EMBL/GenBank/DDBJ databases">
        <authorList>
            <person name="Varghese N."/>
            <person name="Submissions S."/>
        </authorList>
    </citation>
    <scope>NUCLEOTIDE SEQUENCE [LARGE SCALE GENOMIC DNA]</scope>
    <source>
        <strain evidence="3">DSM 45245</strain>
    </source>
</reference>
<organism evidence="2 3">
    <name type="scientific">Micromonospora pattaloongensis</name>
    <dbReference type="NCBI Taxonomy" id="405436"/>
    <lineage>
        <taxon>Bacteria</taxon>
        <taxon>Bacillati</taxon>
        <taxon>Actinomycetota</taxon>
        <taxon>Actinomycetes</taxon>
        <taxon>Micromonosporales</taxon>
        <taxon>Micromonosporaceae</taxon>
        <taxon>Micromonospora</taxon>
    </lineage>
</organism>
<name>A0A1H3JCX8_9ACTN</name>
<dbReference type="Pfam" id="PF05331">
    <property type="entry name" value="DUF742"/>
    <property type="match status" value="1"/>
</dbReference>
<protein>
    <recommendedName>
        <fullName evidence="4">DUF742 domain-containing protein</fullName>
    </recommendedName>
</protein>
<evidence type="ECO:0008006" key="4">
    <source>
        <dbReference type="Google" id="ProtNLM"/>
    </source>
</evidence>
<proteinExistence type="predicted"/>
<evidence type="ECO:0000256" key="1">
    <source>
        <dbReference type="SAM" id="MobiDB-lite"/>
    </source>
</evidence>
<dbReference type="EMBL" id="FNPH01000002">
    <property type="protein sequence ID" value="SDY37697.1"/>
    <property type="molecule type" value="Genomic_DNA"/>
</dbReference>
<feature type="region of interest" description="Disordered" evidence="1">
    <location>
        <begin position="1"/>
        <end position="25"/>
    </location>
</feature>
<dbReference type="STRING" id="405436.SAMN05444365_10257"/>
<dbReference type="OrthoDB" id="3217123at2"/>
<sequence>MTQPGREAEEEPERSLVRPYAMTHGRTRPATDFDLITLVVAARPPRPEEAWEPEHLSILELAARPVSVAEIAARVNLPAGVVRVLLDDLRGRGALIVRAAAGAVSTPHLTILKAVADGLRAL</sequence>
<dbReference type="RefSeq" id="WP_091552810.1">
    <property type="nucleotide sequence ID" value="NZ_FNPH01000002.1"/>
</dbReference>
<gene>
    <name evidence="2" type="ORF">SAMN05444365_10257</name>
</gene>
<dbReference type="AlphaFoldDB" id="A0A1H3JCX8"/>
<evidence type="ECO:0000313" key="2">
    <source>
        <dbReference type="EMBL" id="SDY37697.1"/>
    </source>
</evidence>
<accession>A0A1H3JCX8</accession>
<dbReference type="PANTHER" id="PTHR36221:SF1">
    <property type="entry name" value="DUF742 DOMAIN-CONTAINING PROTEIN"/>
    <property type="match status" value="1"/>
</dbReference>
<keyword evidence="3" id="KW-1185">Reference proteome</keyword>
<dbReference type="Proteomes" id="UP000242415">
    <property type="component" value="Unassembled WGS sequence"/>
</dbReference>
<dbReference type="PANTHER" id="PTHR36221">
    <property type="entry name" value="DUF742 DOMAIN-CONTAINING PROTEIN"/>
    <property type="match status" value="1"/>
</dbReference>